<evidence type="ECO:0000313" key="2">
    <source>
        <dbReference type="Proteomes" id="UP000754644"/>
    </source>
</evidence>
<gene>
    <name evidence="1" type="ORF">HQ497_09050</name>
</gene>
<reference evidence="1" key="1">
    <citation type="submission" date="2020-05" db="EMBL/GenBank/DDBJ databases">
        <title>Sulfur intermediates as new biogeochemical hubs in an aquatic model microbial ecosystem.</title>
        <authorList>
            <person name="Vigneron A."/>
        </authorList>
    </citation>
    <scope>NUCLEOTIDE SEQUENCE</scope>
    <source>
        <strain evidence="1">Bin.250</strain>
    </source>
</reference>
<accession>A0A972VY53</accession>
<comment type="caution">
    <text evidence="1">The sequence shown here is derived from an EMBL/GenBank/DDBJ whole genome shotgun (WGS) entry which is preliminary data.</text>
</comment>
<name>A0A972VY53_9GAMM</name>
<dbReference type="AlphaFoldDB" id="A0A972VY53"/>
<sequence length="475" mass="51071">MRHYVLVVKEDCETCRMIQPVAAALALSAELRIFSQDNPDFPSGLPDLFTIEDDRELANSFELKIEIVPTLLCYDDAQETERLEGWDRSAWERVCGQTFSASLPAFRPGCGSKSQDPGMAEKLAVKYGSQQLKARRINIADGEDEVEACYDRGWSDGLPLVPPTEIRVVRMLQGTLRAADDVVGDVPPDYAPCSIEKIAINAVMAGCKPEYLPVVIAAVEAALMDEFCMHGLLATTYFSGPMVLVNGPLSRAIGMNSKGNALGQGNRANATIGRALQLVIRNVGGGRPGGVDRSALGNPGKYTFCFAEDETGSCWESYAEERGFSREASTVSLFAADGVQGIVDQKSRTPESLSRSFAAGLKVVSHPKMVMAADAFLVVSPEHERVFRDAGWSKARLKAELHELLQMPGRDVIVGAGGIAEGLPEKFKDQTLPKFRDGGLNIVRAGGSAGLFSAIIAGWGASGKIGSVPVTREIL</sequence>
<protein>
    <submittedName>
        <fullName evidence="1">Thioredoxin</fullName>
    </submittedName>
</protein>
<dbReference type="EMBL" id="JABMOJ010000338">
    <property type="protein sequence ID" value="NQV65499.1"/>
    <property type="molecule type" value="Genomic_DNA"/>
</dbReference>
<organism evidence="1 2">
    <name type="scientific">SAR86 cluster bacterium</name>
    <dbReference type="NCBI Taxonomy" id="2030880"/>
    <lineage>
        <taxon>Bacteria</taxon>
        <taxon>Pseudomonadati</taxon>
        <taxon>Pseudomonadota</taxon>
        <taxon>Gammaproteobacteria</taxon>
        <taxon>SAR86 cluster</taxon>
    </lineage>
</organism>
<proteinExistence type="predicted"/>
<evidence type="ECO:0000313" key="1">
    <source>
        <dbReference type="EMBL" id="NQV65499.1"/>
    </source>
</evidence>
<dbReference type="Proteomes" id="UP000754644">
    <property type="component" value="Unassembled WGS sequence"/>
</dbReference>